<evidence type="ECO:0000256" key="1">
    <source>
        <dbReference type="SAM" id="SignalP"/>
    </source>
</evidence>
<reference evidence="2" key="1">
    <citation type="submission" date="2021-01" db="EMBL/GenBank/DDBJ databases">
        <title>Ramlibacter sp. strain AW1 16S ribosomal RNA gene Genome sequencing and assembly.</title>
        <authorList>
            <person name="Kang M."/>
        </authorList>
    </citation>
    <scope>NUCLEOTIDE SEQUENCE</scope>
    <source>
        <strain evidence="2">AW1</strain>
    </source>
</reference>
<dbReference type="InterPro" id="IPR025293">
    <property type="entry name" value="YfiR/HmsC-like"/>
</dbReference>
<dbReference type="EMBL" id="JAEQNA010000005">
    <property type="protein sequence ID" value="MBL0421662.1"/>
    <property type="molecule type" value="Genomic_DNA"/>
</dbReference>
<sequence>MKRVLRLRRLRATWLALLLALATLWVQAQELGTAREPAVKAAYLLNFTAFVEWPPAALDAQDAFVIGVYGDDAVAAELETLVVGRRVRGLPVVVRRAREVPTGERVHLAYLAARRESRVSEMTARLAGPVLVVTHLNDGLAAGAVLNFVLDNGRLRFEASQRRAEQRDLRLSSRLLALAVTVEGRP</sequence>
<protein>
    <submittedName>
        <fullName evidence="2">YfiR family protein</fullName>
    </submittedName>
</protein>
<proteinExistence type="predicted"/>
<feature type="signal peptide" evidence="1">
    <location>
        <begin position="1"/>
        <end position="28"/>
    </location>
</feature>
<keyword evidence="3" id="KW-1185">Reference proteome</keyword>
<gene>
    <name evidence="2" type="ORF">JI739_14995</name>
</gene>
<dbReference type="Pfam" id="PF13689">
    <property type="entry name" value="DUF4154"/>
    <property type="match status" value="1"/>
</dbReference>
<feature type="chain" id="PRO_5036837380" evidence="1">
    <location>
        <begin position="29"/>
        <end position="186"/>
    </location>
</feature>
<keyword evidence="1" id="KW-0732">Signal</keyword>
<organism evidence="2 3">
    <name type="scientific">Ramlibacter aurantiacus</name>
    <dbReference type="NCBI Taxonomy" id="2801330"/>
    <lineage>
        <taxon>Bacteria</taxon>
        <taxon>Pseudomonadati</taxon>
        <taxon>Pseudomonadota</taxon>
        <taxon>Betaproteobacteria</taxon>
        <taxon>Burkholderiales</taxon>
        <taxon>Comamonadaceae</taxon>
        <taxon>Ramlibacter</taxon>
    </lineage>
</organism>
<name>A0A936ZIR6_9BURK</name>
<dbReference type="AlphaFoldDB" id="A0A936ZIR6"/>
<accession>A0A936ZIR6</accession>
<dbReference type="RefSeq" id="WP_201684731.1">
    <property type="nucleotide sequence ID" value="NZ_JAEQNA010000005.1"/>
</dbReference>
<comment type="caution">
    <text evidence="2">The sequence shown here is derived from an EMBL/GenBank/DDBJ whole genome shotgun (WGS) entry which is preliminary data.</text>
</comment>
<dbReference type="Proteomes" id="UP000613011">
    <property type="component" value="Unassembled WGS sequence"/>
</dbReference>
<evidence type="ECO:0000313" key="3">
    <source>
        <dbReference type="Proteomes" id="UP000613011"/>
    </source>
</evidence>
<evidence type="ECO:0000313" key="2">
    <source>
        <dbReference type="EMBL" id="MBL0421662.1"/>
    </source>
</evidence>